<dbReference type="RefSeq" id="WP_069686298.1">
    <property type="nucleotide sequence ID" value="NZ_BSKO01000001.1"/>
</dbReference>
<name>A0ABQ5TH09_9BACI</name>
<dbReference type="EMBL" id="BSKO01000001">
    <property type="protein sequence ID" value="GLO65310.1"/>
    <property type="molecule type" value="Genomic_DNA"/>
</dbReference>
<organism evidence="2 3">
    <name type="scientific">Oceanobacillus kimchii</name>
    <dbReference type="NCBI Taxonomy" id="746691"/>
    <lineage>
        <taxon>Bacteria</taxon>
        <taxon>Bacillati</taxon>
        <taxon>Bacillota</taxon>
        <taxon>Bacilli</taxon>
        <taxon>Bacillales</taxon>
        <taxon>Bacillaceae</taxon>
        <taxon>Oceanobacillus</taxon>
    </lineage>
</organism>
<gene>
    <name evidence="2" type="ORF">MACH08_10940</name>
</gene>
<evidence type="ECO:0000313" key="3">
    <source>
        <dbReference type="Proteomes" id="UP001275436"/>
    </source>
</evidence>
<dbReference type="InterPro" id="IPR016181">
    <property type="entry name" value="Acyl_CoA_acyltransferase"/>
</dbReference>
<accession>A0ABQ5TH09</accession>
<dbReference type="PROSITE" id="PS51186">
    <property type="entry name" value="GNAT"/>
    <property type="match status" value="1"/>
</dbReference>
<proteinExistence type="predicted"/>
<sequence length="300" mass="35463">MKEYIKVLTTTDLPLLLSMDTGIIDDYVIQVFERLSTGQNRIYGLFVDEQLVSIAGYSIFANRYVMLGRLRSDRRYRGKNYATKIMKYIRDIAFQLPNITWVGGNTQENNLAARRVLTNIGLTEQETLYPAITREIDMFINGNKKWHSIEKFNDKVSLLKDTYIQDERIFPFECYYPFPATNTLFTNSYIDNWNVYESRQHDYPLVTKKDVKKDIFLQVIYPFADVFTQPGLWETVYDDYLNLNFTHPEQKVYIWLDIPEAHIHHLPSNHPFSIDSPWILHGMSIDNWKQSNKHSLLEYN</sequence>
<evidence type="ECO:0000313" key="2">
    <source>
        <dbReference type="EMBL" id="GLO65310.1"/>
    </source>
</evidence>
<dbReference type="Gene3D" id="3.40.630.30">
    <property type="match status" value="1"/>
</dbReference>
<comment type="caution">
    <text evidence="2">The sequence shown here is derived from an EMBL/GenBank/DDBJ whole genome shotgun (WGS) entry which is preliminary data.</text>
</comment>
<evidence type="ECO:0000259" key="1">
    <source>
        <dbReference type="PROSITE" id="PS51186"/>
    </source>
</evidence>
<dbReference type="Pfam" id="PF00583">
    <property type="entry name" value="Acetyltransf_1"/>
    <property type="match status" value="1"/>
</dbReference>
<keyword evidence="3" id="KW-1185">Reference proteome</keyword>
<dbReference type="InterPro" id="IPR000182">
    <property type="entry name" value="GNAT_dom"/>
</dbReference>
<dbReference type="Proteomes" id="UP001275436">
    <property type="component" value="Unassembled WGS sequence"/>
</dbReference>
<protein>
    <recommendedName>
        <fullName evidence="1">N-acetyltransferase domain-containing protein</fullName>
    </recommendedName>
</protein>
<reference evidence="2 3" key="1">
    <citation type="submission" date="2023-02" db="EMBL/GenBank/DDBJ databases">
        <title>Oceanobacillus kimchii IFOP_LL358 isolated form Alexandrium catenella lab strain.</title>
        <authorList>
            <person name="Gajardo G."/>
            <person name="Ueki S."/>
            <person name="Maruyama F."/>
        </authorList>
    </citation>
    <scope>NUCLEOTIDE SEQUENCE [LARGE SCALE GENOMIC DNA]</scope>
    <source>
        <strain evidence="2 3">IFOP_LL358</strain>
    </source>
</reference>
<feature type="domain" description="N-acetyltransferase" evidence="1">
    <location>
        <begin position="3"/>
        <end position="143"/>
    </location>
</feature>
<dbReference type="SUPFAM" id="SSF55729">
    <property type="entry name" value="Acyl-CoA N-acyltransferases (Nat)"/>
    <property type="match status" value="1"/>
</dbReference>